<dbReference type="OrthoDB" id="9798884at2"/>
<evidence type="ECO:0000259" key="1">
    <source>
        <dbReference type="Pfam" id="PF12146"/>
    </source>
</evidence>
<dbReference type="InterPro" id="IPR000073">
    <property type="entry name" value="AB_hydrolase_1"/>
</dbReference>
<dbReference type="PANTHER" id="PTHR12277:SF81">
    <property type="entry name" value="PROTEIN ABHD13"/>
    <property type="match status" value="1"/>
</dbReference>
<protein>
    <submittedName>
        <fullName evidence="2">Alpha/beta hydrolase</fullName>
    </submittedName>
</protein>
<dbReference type="AlphaFoldDB" id="A0A2S0MEC9"/>
<evidence type="ECO:0000313" key="2">
    <source>
        <dbReference type="EMBL" id="AVO34083.1"/>
    </source>
</evidence>
<dbReference type="SUPFAM" id="SSF53474">
    <property type="entry name" value="alpha/beta-Hydrolases"/>
    <property type="match status" value="1"/>
</dbReference>
<organism evidence="2 3">
    <name type="scientific">Ottowia oryzae</name>
    <dbReference type="NCBI Taxonomy" id="2109914"/>
    <lineage>
        <taxon>Bacteria</taxon>
        <taxon>Pseudomonadati</taxon>
        <taxon>Pseudomonadota</taxon>
        <taxon>Betaproteobacteria</taxon>
        <taxon>Burkholderiales</taxon>
        <taxon>Comamonadaceae</taxon>
        <taxon>Ottowia</taxon>
    </lineage>
</organism>
<dbReference type="Proteomes" id="UP000239709">
    <property type="component" value="Chromosome"/>
</dbReference>
<dbReference type="InterPro" id="IPR029058">
    <property type="entry name" value="AB_hydrolase_fold"/>
</dbReference>
<keyword evidence="3" id="KW-1185">Reference proteome</keyword>
<dbReference type="InterPro" id="IPR022742">
    <property type="entry name" value="Hydrolase_4"/>
</dbReference>
<feature type="domain" description="Serine aminopeptidase S33" evidence="1">
    <location>
        <begin position="92"/>
        <end position="201"/>
    </location>
</feature>
<dbReference type="Gene3D" id="3.40.50.1820">
    <property type="entry name" value="alpha/beta hydrolase"/>
    <property type="match status" value="1"/>
</dbReference>
<dbReference type="GO" id="GO:0016787">
    <property type="term" value="F:hydrolase activity"/>
    <property type="evidence" value="ECO:0007669"/>
    <property type="project" value="UniProtKB-KW"/>
</dbReference>
<dbReference type="Pfam" id="PF12146">
    <property type="entry name" value="Hydrolase_4"/>
    <property type="match status" value="1"/>
</dbReference>
<dbReference type="RefSeq" id="WP_106702638.1">
    <property type="nucleotide sequence ID" value="NZ_CP027666.1"/>
</dbReference>
<keyword evidence="2" id="KW-0378">Hydrolase</keyword>
<dbReference type="PRINTS" id="PR00111">
    <property type="entry name" value="ABHYDROLASE"/>
</dbReference>
<dbReference type="PANTHER" id="PTHR12277">
    <property type="entry name" value="ALPHA/BETA HYDROLASE DOMAIN-CONTAINING PROTEIN"/>
    <property type="match status" value="1"/>
</dbReference>
<dbReference type="EMBL" id="CP027666">
    <property type="protein sequence ID" value="AVO34083.1"/>
    <property type="molecule type" value="Genomic_DNA"/>
</dbReference>
<gene>
    <name evidence="2" type="ORF">C6570_07365</name>
</gene>
<name>A0A2S0MEC9_9BURK</name>
<reference evidence="2 3" key="1">
    <citation type="submission" date="2018-03" db="EMBL/GenBank/DDBJ databases">
        <title>Genome sequencing of Ottowia sp.</title>
        <authorList>
            <person name="Kim S.-J."/>
            <person name="Heo J."/>
            <person name="Kwon S.-W."/>
        </authorList>
    </citation>
    <scope>NUCLEOTIDE SEQUENCE [LARGE SCALE GENOMIC DNA]</scope>
    <source>
        <strain evidence="2 3">KADR8-3</strain>
    </source>
</reference>
<sequence length="301" mass="32282">MKRLVQIASLLAVAALTAVGCHTLDEKQRAWIFQPTDRAWGNSAVGAQGMQDVWIAFDSRVSGQPVKLHGLWHAADPAAPRGSATCAQAPLLLYLHGARWDVRGSSGRIRRMQELGFSVLAIDYRGFGQSSPGLPSEAMAVEDARAAWDWLAAQHPGAPRFIFGHSLGGGVAVQLAEQVQDQRGLILEGTFTSIPDVARTMKWGWLPVGPLITQRFDSLSHIQHVGSPVLVVHGSEDRLIPPELGQRLYDAAPGPKRFELVQGGSHHNTNSVGQAQYRAALPEVFGADCFARPVVGAAGAA</sequence>
<dbReference type="PROSITE" id="PS51257">
    <property type="entry name" value="PROKAR_LIPOPROTEIN"/>
    <property type="match status" value="1"/>
</dbReference>
<proteinExistence type="predicted"/>
<evidence type="ECO:0000313" key="3">
    <source>
        <dbReference type="Proteomes" id="UP000239709"/>
    </source>
</evidence>
<accession>A0A2S0MEC9</accession>
<dbReference type="KEGG" id="otk:C6570_07365"/>